<evidence type="ECO:0000256" key="1">
    <source>
        <dbReference type="ARBA" id="ARBA00004613"/>
    </source>
</evidence>
<evidence type="ECO:0000256" key="5">
    <source>
        <dbReference type="SAM" id="SignalP"/>
    </source>
</evidence>
<evidence type="ECO:0000259" key="6">
    <source>
        <dbReference type="Pfam" id="PF11258"/>
    </source>
</evidence>
<keyword evidence="3 5" id="KW-0732">Signal</keyword>
<dbReference type="SUPFAM" id="SSF159774">
    <property type="entry name" value="YerB-like"/>
    <property type="match status" value="2"/>
</dbReference>
<evidence type="ECO:0000259" key="7">
    <source>
        <dbReference type="Pfam" id="PF17210"/>
    </source>
</evidence>
<dbReference type="InterPro" id="IPR013783">
    <property type="entry name" value="Ig-like_fold"/>
</dbReference>
<sequence>MKKAHRVLWPLLCLILILSLTLYPAPLTATAATSTPPSTSPSYPLGPNLSQFPPGYNPLTGLTVSDPSWLELPAVLVSLSNFPPSVRPQTGLSFASQVYEIYITEGMTRFLAVFYGEPPQSLPTPPELRPRTDPLRITGPVLGNRIWWDQNSDGLQQPWEAGLGGVEIHLLDPQGKIVQTALSDGNGFYAFTPPTGAQYRLHIQIPNGFSLTQANAGDDSIDSDADPRTGQTELITFQQTNLTLDFGLLWNSPPSTSGTNAKPGLSGIEQPQDSGLAGVRSGREAYVPIANTFPNGCLVAASKSADVNLRICRNVFGTNPQDINSAGLSVSQLRTLAEANRNPQSPPNYSGNTFDPLPPPGGQAANQINIFYAYLNQARWIYDPVAQAYWRYQDFGTESQVGTFAPATDRLTNRPLLFENIAILFVEHTARRPTIIDLNMGPGSKGRAIVFRNGQVYTNLIWSMVGEDYEKTTGLARPVRLRYPDGRPFPLAPGQTWFHIATPSSTLRQEAQPDTWKFRFYPPSGAK</sequence>
<dbReference type="Gene3D" id="2.60.40.10">
    <property type="entry name" value="Immunoglobulins"/>
    <property type="match status" value="1"/>
</dbReference>
<keyword evidence="2" id="KW-0964">Secreted</keyword>
<feature type="domain" description="DUF3048" evidence="6">
    <location>
        <begin position="59"/>
        <end position="120"/>
    </location>
</feature>
<dbReference type="InterPro" id="IPR033764">
    <property type="entry name" value="Sdr_B"/>
</dbReference>
<feature type="chain" id="PRO_5046865484" evidence="5">
    <location>
        <begin position="32"/>
        <end position="527"/>
    </location>
</feature>
<dbReference type="InterPro" id="IPR021416">
    <property type="entry name" value="DUF3048_N"/>
</dbReference>
<dbReference type="Pfam" id="PF17479">
    <property type="entry name" value="DUF3048_C"/>
    <property type="match status" value="1"/>
</dbReference>
<dbReference type="Gene3D" id="3.50.90.10">
    <property type="entry name" value="YerB-like"/>
    <property type="match status" value="2"/>
</dbReference>
<dbReference type="SUPFAM" id="SSF117074">
    <property type="entry name" value="Hypothetical protein PA1324"/>
    <property type="match status" value="1"/>
</dbReference>
<evidence type="ECO:0000313" key="9">
    <source>
        <dbReference type="EMBL" id="MDT8897157.1"/>
    </source>
</evidence>
<evidence type="ECO:0000313" key="10">
    <source>
        <dbReference type="Proteomes" id="UP001254165"/>
    </source>
</evidence>
<feature type="signal peptide" evidence="5">
    <location>
        <begin position="1"/>
        <end position="31"/>
    </location>
</feature>
<evidence type="ECO:0000256" key="4">
    <source>
        <dbReference type="SAM" id="MobiDB-lite"/>
    </source>
</evidence>
<comment type="subcellular location">
    <subcellularLocation>
        <location evidence="1">Secreted</location>
    </subcellularLocation>
</comment>
<dbReference type="Proteomes" id="UP001254165">
    <property type="component" value="Unassembled WGS sequence"/>
</dbReference>
<feature type="domain" description="SD-repeat containing protein B" evidence="7">
    <location>
        <begin position="142"/>
        <end position="248"/>
    </location>
</feature>
<accession>A0ABU3NJZ2</accession>
<reference evidence="9 10" key="1">
    <citation type="submission" date="2023-07" db="EMBL/GenBank/DDBJ databases">
        <title>Novel species of Thermanaerothrix with wide hydrolytic capabilities.</title>
        <authorList>
            <person name="Zayulina K.S."/>
            <person name="Podosokorskaya O.A."/>
            <person name="Elcheninov A.G."/>
        </authorList>
    </citation>
    <scope>NUCLEOTIDE SEQUENCE [LARGE SCALE GENOMIC DNA]</scope>
    <source>
        <strain evidence="9 10">4228-RoL</strain>
    </source>
</reference>
<dbReference type="InterPro" id="IPR023158">
    <property type="entry name" value="YerB-like_sf"/>
</dbReference>
<feature type="region of interest" description="Disordered" evidence="4">
    <location>
        <begin position="256"/>
        <end position="276"/>
    </location>
</feature>
<proteinExistence type="predicted"/>
<evidence type="ECO:0000256" key="2">
    <source>
        <dbReference type="ARBA" id="ARBA00022525"/>
    </source>
</evidence>
<feature type="domain" description="DUF3048" evidence="8">
    <location>
        <begin position="370"/>
        <end position="497"/>
    </location>
</feature>
<feature type="compositionally biased region" description="Polar residues" evidence="4">
    <location>
        <begin position="341"/>
        <end position="353"/>
    </location>
</feature>
<dbReference type="RefSeq" id="WP_315623807.1">
    <property type="nucleotide sequence ID" value="NZ_JAUHMF010000001.1"/>
</dbReference>
<name>A0ABU3NJZ2_9CHLR</name>
<evidence type="ECO:0000256" key="3">
    <source>
        <dbReference type="ARBA" id="ARBA00022729"/>
    </source>
</evidence>
<evidence type="ECO:0000259" key="8">
    <source>
        <dbReference type="Pfam" id="PF17479"/>
    </source>
</evidence>
<feature type="region of interest" description="Disordered" evidence="4">
    <location>
        <begin position="340"/>
        <end position="359"/>
    </location>
</feature>
<organism evidence="9 10">
    <name type="scientific">Thermanaerothrix solaris</name>
    <dbReference type="NCBI Taxonomy" id="3058434"/>
    <lineage>
        <taxon>Bacteria</taxon>
        <taxon>Bacillati</taxon>
        <taxon>Chloroflexota</taxon>
        <taxon>Anaerolineae</taxon>
        <taxon>Anaerolineales</taxon>
        <taxon>Anaerolineaceae</taxon>
        <taxon>Thermanaerothrix</taxon>
    </lineage>
</organism>
<dbReference type="InterPro" id="IPR035328">
    <property type="entry name" value="DUF3048_C"/>
</dbReference>
<keyword evidence="10" id="KW-1185">Reference proteome</keyword>
<protein>
    <submittedName>
        <fullName evidence="9">SdrD B-like domain-containing protein</fullName>
    </submittedName>
</protein>
<dbReference type="Pfam" id="PF11258">
    <property type="entry name" value="DUF3048"/>
    <property type="match status" value="1"/>
</dbReference>
<dbReference type="Pfam" id="PF17210">
    <property type="entry name" value="SdrD_B"/>
    <property type="match status" value="1"/>
</dbReference>
<dbReference type="EMBL" id="JAUHMF010000001">
    <property type="protein sequence ID" value="MDT8897157.1"/>
    <property type="molecule type" value="Genomic_DNA"/>
</dbReference>
<gene>
    <name evidence="9" type="ORF">QYE77_02680</name>
</gene>
<comment type="caution">
    <text evidence="9">The sequence shown here is derived from an EMBL/GenBank/DDBJ whole genome shotgun (WGS) entry which is preliminary data.</text>
</comment>